<evidence type="ECO:0000313" key="1">
    <source>
        <dbReference type="EMBL" id="TFH96000.1"/>
    </source>
</evidence>
<organism evidence="1 2">
    <name type="scientific">Porphyromonas levii</name>
    <dbReference type="NCBI Taxonomy" id="28114"/>
    <lineage>
        <taxon>Bacteria</taxon>
        <taxon>Pseudomonadati</taxon>
        <taxon>Bacteroidota</taxon>
        <taxon>Bacteroidia</taxon>
        <taxon>Bacteroidales</taxon>
        <taxon>Porphyromonadaceae</taxon>
        <taxon>Porphyromonas</taxon>
    </lineage>
</organism>
<proteinExistence type="predicted"/>
<dbReference type="AlphaFoldDB" id="A0A4Y8WQ58"/>
<comment type="caution">
    <text evidence="1">The sequence shown here is derived from an EMBL/GenBank/DDBJ whole genome shotgun (WGS) entry which is preliminary data.</text>
</comment>
<protein>
    <submittedName>
        <fullName evidence="1">Uncharacterized protein</fullName>
    </submittedName>
</protein>
<keyword evidence="2" id="KW-1185">Reference proteome</keyword>
<dbReference type="Proteomes" id="UP000297225">
    <property type="component" value="Unassembled WGS sequence"/>
</dbReference>
<sequence>MSKRKLGAGFLLVLFSLYVGAIVANYHANLVNGILVAHSHAKLHNTHASDHHAPAELVVLHQLSHIQITGEIVPELEVEAPKEVGTLLLFDLESEEYSTIRDTYYRRGPPMAA</sequence>
<accession>A0A4Y8WQ58</accession>
<dbReference type="RefSeq" id="WP_134848944.1">
    <property type="nucleotide sequence ID" value="NZ_CP197400.1"/>
</dbReference>
<reference evidence="1 2" key="1">
    <citation type="submission" date="2019-03" db="EMBL/GenBank/DDBJ databases">
        <title>Porphyromonas levii Isolated from the Uterus of Dairy Cows.</title>
        <authorList>
            <person name="Francis A.M."/>
        </authorList>
    </citation>
    <scope>NUCLEOTIDE SEQUENCE [LARGE SCALE GENOMIC DNA]</scope>
    <source>
        <strain evidence="1 2">AF5678</strain>
    </source>
</reference>
<name>A0A4Y8WQ58_9PORP</name>
<dbReference type="STRING" id="1122973.GCA_000379925_00093"/>
<gene>
    <name evidence="1" type="ORF">E4P47_03200</name>
</gene>
<dbReference type="EMBL" id="SPNC01000031">
    <property type="protein sequence ID" value="TFH96000.1"/>
    <property type="molecule type" value="Genomic_DNA"/>
</dbReference>
<evidence type="ECO:0000313" key="2">
    <source>
        <dbReference type="Proteomes" id="UP000297225"/>
    </source>
</evidence>
<dbReference type="OrthoDB" id="1001813at2"/>